<dbReference type="GO" id="GO:0006508">
    <property type="term" value="P:proteolysis"/>
    <property type="evidence" value="ECO:0007669"/>
    <property type="project" value="UniProtKB-KW"/>
</dbReference>
<gene>
    <name evidence="7" type="primary">ykfC</name>
    <name evidence="7" type="ORF">NCTC13315_00793</name>
</gene>
<dbReference type="InterPro" id="IPR038765">
    <property type="entry name" value="Papain-like_cys_pep_sf"/>
</dbReference>
<evidence type="ECO:0000259" key="6">
    <source>
        <dbReference type="PROSITE" id="PS51935"/>
    </source>
</evidence>
<dbReference type="InterPro" id="IPR000064">
    <property type="entry name" value="NLP_P60_dom"/>
</dbReference>
<dbReference type="Pfam" id="PF12913">
    <property type="entry name" value="SH3_6"/>
    <property type="match status" value="1"/>
</dbReference>
<dbReference type="OrthoDB" id="9808890at2"/>
<dbReference type="Pfam" id="PF12914">
    <property type="entry name" value="SH3_7"/>
    <property type="match status" value="1"/>
</dbReference>
<dbReference type="PIRSF" id="PIRSF019015">
    <property type="entry name" value="P60_peptidase_YkfC"/>
    <property type="match status" value="1"/>
</dbReference>
<dbReference type="AlphaFoldDB" id="A0A378I0S2"/>
<dbReference type="Pfam" id="PF00877">
    <property type="entry name" value="NLPC_P60"/>
    <property type="match status" value="1"/>
</dbReference>
<evidence type="ECO:0000256" key="5">
    <source>
        <dbReference type="SAM" id="SignalP"/>
    </source>
</evidence>
<dbReference type="InterPro" id="IPR039439">
    <property type="entry name" value="SH3b1_dom"/>
</dbReference>
<feature type="domain" description="NlpC/P60" evidence="6">
    <location>
        <begin position="313"/>
        <end position="446"/>
    </location>
</feature>
<evidence type="ECO:0000256" key="1">
    <source>
        <dbReference type="ARBA" id="ARBA00007074"/>
    </source>
</evidence>
<evidence type="ECO:0000256" key="4">
    <source>
        <dbReference type="ARBA" id="ARBA00022807"/>
    </source>
</evidence>
<evidence type="ECO:0000256" key="3">
    <source>
        <dbReference type="ARBA" id="ARBA00022801"/>
    </source>
</evidence>
<name>A0A378I0S2_9GAMM</name>
<dbReference type="InterPro" id="IPR027017">
    <property type="entry name" value="P60_peptidase_YkfC"/>
</dbReference>
<dbReference type="EC" id="3.4.-.-" evidence="7"/>
<dbReference type="PROSITE" id="PS51935">
    <property type="entry name" value="NLPC_P60"/>
    <property type="match status" value="1"/>
</dbReference>
<keyword evidence="3 7" id="KW-0378">Hydrolase</keyword>
<reference evidence="7 8" key="1">
    <citation type="submission" date="2018-06" db="EMBL/GenBank/DDBJ databases">
        <authorList>
            <consortium name="Pathogen Informatics"/>
            <person name="Doyle S."/>
        </authorList>
    </citation>
    <scope>NUCLEOTIDE SEQUENCE [LARGE SCALE GENOMIC DNA]</scope>
    <source>
        <strain evidence="7 8">NCTC13315</strain>
    </source>
</reference>
<keyword evidence="5" id="KW-0732">Signal</keyword>
<proteinExistence type="inferred from homology"/>
<evidence type="ECO:0000313" key="8">
    <source>
        <dbReference type="Proteomes" id="UP000254968"/>
    </source>
</evidence>
<protein>
    <submittedName>
        <fullName evidence="7">Gamma-D-glutamyl-L-lysine endopeptidase</fullName>
        <ecNumber evidence="7">3.4.-.-</ecNumber>
    </submittedName>
</protein>
<organism evidence="7 8">
    <name type="scientific">Legionella beliardensis</name>
    <dbReference type="NCBI Taxonomy" id="91822"/>
    <lineage>
        <taxon>Bacteria</taxon>
        <taxon>Pseudomonadati</taxon>
        <taxon>Pseudomonadota</taxon>
        <taxon>Gammaproteobacteria</taxon>
        <taxon>Legionellales</taxon>
        <taxon>Legionellaceae</taxon>
        <taxon>Legionella</taxon>
    </lineage>
</organism>
<dbReference type="EMBL" id="UGNV01000001">
    <property type="protein sequence ID" value="STX28265.1"/>
    <property type="molecule type" value="Genomic_DNA"/>
</dbReference>
<evidence type="ECO:0000313" key="7">
    <source>
        <dbReference type="EMBL" id="STX28265.1"/>
    </source>
</evidence>
<accession>A0A378I0S2</accession>
<dbReference type="RefSeq" id="WP_115302026.1">
    <property type="nucleotide sequence ID" value="NZ_CAAAHO010000001.1"/>
</dbReference>
<comment type="similarity">
    <text evidence="1">Belongs to the peptidase C40 family.</text>
</comment>
<dbReference type="Gene3D" id="3.90.1720.10">
    <property type="entry name" value="endopeptidase domain like (from Nostoc punctiforme)"/>
    <property type="match status" value="1"/>
</dbReference>
<keyword evidence="4" id="KW-0788">Thiol protease</keyword>
<keyword evidence="8" id="KW-1185">Reference proteome</keyword>
<dbReference type="SUPFAM" id="SSF54001">
    <property type="entry name" value="Cysteine proteinases"/>
    <property type="match status" value="1"/>
</dbReference>
<feature type="signal peptide" evidence="5">
    <location>
        <begin position="1"/>
        <end position="22"/>
    </location>
</feature>
<dbReference type="InterPro" id="IPR026864">
    <property type="entry name" value="SH3b2-type_SH3"/>
</dbReference>
<feature type="chain" id="PRO_5017011512" evidence="5">
    <location>
        <begin position="23"/>
        <end position="496"/>
    </location>
</feature>
<dbReference type="GO" id="GO:0008234">
    <property type="term" value="F:cysteine-type peptidase activity"/>
    <property type="evidence" value="ECO:0007669"/>
    <property type="project" value="UniProtKB-KW"/>
</dbReference>
<evidence type="ECO:0000256" key="2">
    <source>
        <dbReference type="ARBA" id="ARBA00022670"/>
    </source>
</evidence>
<sequence length="496" mass="56469">MFKLIRNSFLYLIVFSFYMVQATANSDVVSLFPIEHYDQKITSWIKPTDPNYNKPLLSKEIQEQRLKEFFEHYFGTMSPWSASFVNRLLEQSAPYNLKALEESLLNEFNNEGKSDHAIGYGENFRPYSKQWIRKIAQNIDLNQLDNLTYQSTNRAIAIDNLYARALPTHDVYFYHYKIPGQGYPFDNLQESALWAGTPVYILAQTNDKAWSLVLTPDYIAWVDSKGIARTNNNFVQQWKKAAQANMAAIIRPQTSLLNQQGQLLLTAYVGAVFPASRQQNTIHLLVPTANSQHQALINNVDVSTQQAVLMPFAATPHHFARVMRHLIGRPYGWGGAYFYNDCSAELKSLFTPFGIWLPRHSSQQVHVGQQVDISSASAKQRVDFLLEHGKPFVTIIYIGGHVVLYLGKFLNPNNPSAPMAMTYQNLWGLTPRASDKREVVGGSVFFPMLLEYPEDSSLISQADKSYFQIAYLDETPNLLHEFNSIDIKSLMSPVNN</sequence>
<dbReference type="Proteomes" id="UP000254968">
    <property type="component" value="Unassembled WGS sequence"/>
</dbReference>
<keyword evidence="2" id="KW-0645">Protease</keyword>